<accession>A0AAJ5X5L8</accession>
<gene>
    <name evidence="1" type="ORF">P0Y56_15405</name>
</gene>
<evidence type="ECO:0000313" key="2">
    <source>
        <dbReference type="Proteomes" id="UP001218362"/>
    </source>
</evidence>
<protein>
    <submittedName>
        <fullName evidence="1">Uncharacterized protein</fullName>
    </submittedName>
</protein>
<evidence type="ECO:0000313" key="1">
    <source>
        <dbReference type="EMBL" id="WEK46379.1"/>
    </source>
</evidence>
<sequence length="67" mass="6686">MTAYRDVPQPETKPGIASAEDGVVVLDGPNGLAVTMTAEAATGTGQSLIAAAQTAELQIGEKGETDA</sequence>
<proteinExistence type="predicted"/>
<dbReference type="EMBL" id="CP119316">
    <property type="protein sequence ID" value="WEK46379.1"/>
    <property type="molecule type" value="Genomic_DNA"/>
</dbReference>
<name>A0AAJ5X5L8_9SPHN</name>
<dbReference type="Proteomes" id="UP001218362">
    <property type="component" value="Chromosome"/>
</dbReference>
<organism evidence="1 2">
    <name type="scientific">Candidatus Andeanibacterium colombiense</name>
    <dbReference type="NCBI Taxonomy" id="3121345"/>
    <lineage>
        <taxon>Bacteria</taxon>
        <taxon>Pseudomonadati</taxon>
        <taxon>Pseudomonadota</taxon>
        <taxon>Alphaproteobacteria</taxon>
        <taxon>Sphingomonadales</taxon>
        <taxon>Sphingomonadaceae</taxon>
        <taxon>Candidatus Andeanibacterium</taxon>
    </lineage>
</organism>
<dbReference type="AlphaFoldDB" id="A0AAJ5X5L8"/>
<dbReference type="KEGG" id="acob:P0Y56_15405"/>
<reference evidence="1" key="1">
    <citation type="submission" date="2023-03" db="EMBL/GenBank/DDBJ databases">
        <title>Andean soil-derived lignocellulolytic bacterial consortium as a source of novel taxa and putative plastic-active enzymes.</title>
        <authorList>
            <person name="Diaz-Garcia L."/>
            <person name="Chuvochina M."/>
            <person name="Feuerriegel G."/>
            <person name="Bunk B."/>
            <person name="Sproer C."/>
            <person name="Streit W.R."/>
            <person name="Rodriguez L.M."/>
            <person name="Overmann J."/>
            <person name="Jimenez D.J."/>
        </authorList>
    </citation>
    <scope>NUCLEOTIDE SEQUENCE</scope>
    <source>
        <strain evidence="1">MAG 26</strain>
    </source>
</reference>